<evidence type="ECO:0000256" key="1">
    <source>
        <dbReference type="SAM" id="MobiDB-lite"/>
    </source>
</evidence>
<organism evidence="3 4">
    <name type="scientific">Rotaria magnacalcarata</name>
    <dbReference type="NCBI Taxonomy" id="392030"/>
    <lineage>
        <taxon>Eukaryota</taxon>
        <taxon>Metazoa</taxon>
        <taxon>Spiralia</taxon>
        <taxon>Gnathifera</taxon>
        <taxon>Rotifera</taxon>
        <taxon>Eurotatoria</taxon>
        <taxon>Bdelloidea</taxon>
        <taxon>Philodinida</taxon>
        <taxon>Philodinidae</taxon>
        <taxon>Rotaria</taxon>
    </lineage>
</organism>
<dbReference type="GO" id="GO:0003676">
    <property type="term" value="F:nucleic acid binding"/>
    <property type="evidence" value="ECO:0007669"/>
    <property type="project" value="InterPro"/>
</dbReference>
<dbReference type="InterPro" id="IPR004875">
    <property type="entry name" value="DDE_SF_endonuclease_dom"/>
</dbReference>
<dbReference type="Pfam" id="PF03184">
    <property type="entry name" value="DDE_1"/>
    <property type="match status" value="1"/>
</dbReference>
<dbReference type="EMBL" id="CAJOBF010001747">
    <property type="protein sequence ID" value="CAF3980094.1"/>
    <property type="molecule type" value="Genomic_DNA"/>
</dbReference>
<feature type="domain" description="DDE-1" evidence="2">
    <location>
        <begin position="360"/>
        <end position="416"/>
    </location>
</feature>
<evidence type="ECO:0000313" key="4">
    <source>
        <dbReference type="Proteomes" id="UP000663842"/>
    </source>
</evidence>
<evidence type="ECO:0000313" key="3">
    <source>
        <dbReference type="EMBL" id="CAF3980094.1"/>
    </source>
</evidence>
<proteinExistence type="predicted"/>
<evidence type="ECO:0000259" key="2">
    <source>
        <dbReference type="Pfam" id="PF03184"/>
    </source>
</evidence>
<reference evidence="3" key="1">
    <citation type="submission" date="2021-02" db="EMBL/GenBank/DDBJ databases">
        <authorList>
            <person name="Nowell W R."/>
        </authorList>
    </citation>
    <scope>NUCLEOTIDE SEQUENCE</scope>
</reference>
<feature type="non-terminal residue" evidence="3">
    <location>
        <position position="1"/>
    </location>
</feature>
<dbReference type="Proteomes" id="UP000663842">
    <property type="component" value="Unassembled WGS sequence"/>
</dbReference>
<accession>A0A819MI36</accession>
<sequence length="636" mass="73959">MHDSTTKNYTDEPDQAIGGRKDTIEGETYARIPIHLQENSLIHAVSPIIASYQTRPNIESTKNVLMNDKKDNLTKDLEKISLNNNHYYESILDDKRQFKTCNEFLKIYLLQHCKNRLIINRLRFFKKHLFKFRRKKCSNRIKTFNHLCHYNHNNNYMSMNELPKITIEQMLSHRWIQTFDNKKTERTISLLEHNIENTIYCSFTKGDEKYPYAIDSACLIRPPTKQLNNRIQQTCKTRISNHSRTIFGMNQTIIPLKSQLELNRFHTVHNVNKNTLHGHNNHHCLNRNKYIQIKNSSSFYNLSQMYFSPSVKFRMETRCIPLIHNPIEHAYLINQRKEKMNNQQHYSTKRLKKINRQSKSSDGIYREPDGSRYAVTKKGWIDSCSFEYWLKEMFIPATAHLNRPVLLIMDGIWPFNEHAMVDKVVTPAFSSLSTSTINQTPPLPTDILIPPSNSSVVHSSCTTSLSSELSITSNIESTIETLSSDIMSVDDTSTKQQQQQQHILTDIQRIRPIEPIFIDDREIPSFTSSTYTILNTVDFNISMLETQSKFEPQPTINPINQPGSMLLKEQNEQKKKKNQVVQTIDAVREVLVGLLDDQKQQYQMTTATATTSRASRLNNTTGVNITDEDFVKMMQE</sequence>
<name>A0A819MI36_9BILA</name>
<comment type="caution">
    <text evidence="3">The sequence shown here is derived from an EMBL/GenBank/DDBJ whole genome shotgun (WGS) entry which is preliminary data.</text>
</comment>
<protein>
    <recommendedName>
        <fullName evidence="2">DDE-1 domain-containing protein</fullName>
    </recommendedName>
</protein>
<feature type="region of interest" description="Disordered" evidence="1">
    <location>
        <begin position="1"/>
        <end position="21"/>
    </location>
</feature>
<dbReference type="AlphaFoldDB" id="A0A819MI36"/>
<gene>
    <name evidence="3" type="ORF">UXM345_LOCUS14992</name>
</gene>